<reference evidence="5 6" key="1">
    <citation type="journal article" date="2015" name="Fungal Genet. Biol.">
        <title>Evolution of novel wood decay mechanisms in Agaricales revealed by the genome sequences of Fistulina hepatica and Cylindrobasidium torrendii.</title>
        <authorList>
            <person name="Floudas D."/>
            <person name="Held B.W."/>
            <person name="Riley R."/>
            <person name="Nagy L.G."/>
            <person name="Koehler G."/>
            <person name="Ransdell A.S."/>
            <person name="Younus H."/>
            <person name="Chow J."/>
            <person name="Chiniquy J."/>
            <person name="Lipzen A."/>
            <person name="Tritt A."/>
            <person name="Sun H."/>
            <person name="Haridas S."/>
            <person name="LaButti K."/>
            <person name="Ohm R.A."/>
            <person name="Kues U."/>
            <person name="Blanchette R.A."/>
            <person name="Grigoriev I.V."/>
            <person name="Minto R.E."/>
            <person name="Hibbett D.S."/>
        </authorList>
    </citation>
    <scope>NUCLEOTIDE SEQUENCE [LARGE SCALE GENOMIC DNA]</scope>
    <source>
        <strain evidence="5 6">FP15055 ss-10</strain>
    </source>
</reference>
<dbReference type="AlphaFoldDB" id="A0A0D7ARR7"/>
<feature type="region of interest" description="Disordered" evidence="4">
    <location>
        <begin position="1"/>
        <end position="22"/>
    </location>
</feature>
<dbReference type="GO" id="GO:0000786">
    <property type="term" value="C:nucleosome"/>
    <property type="evidence" value="ECO:0007669"/>
    <property type="project" value="UniProtKB-KW"/>
</dbReference>
<dbReference type="InterPro" id="IPR000164">
    <property type="entry name" value="Histone_H3/CENP-A"/>
</dbReference>
<dbReference type="GO" id="GO:0030527">
    <property type="term" value="F:structural constituent of chromatin"/>
    <property type="evidence" value="ECO:0007669"/>
    <property type="project" value="InterPro"/>
</dbReference>
<gene>
    <name evidence="5" type="ORF">CYLTODRAFT_460747</name>
</gene>
<evidence type="ECO:0000313" key="6">
    <source>
        <dbReference type="Proteomes" id="UP000054007"/>
    </source>
</evidence>
<evidence type="ECO:0000256" key="4">
    <source>
        <dbReference type="SAM" id="MobiDB-lite"/>
    </source>
</evidence>
<evidence type="ECO:0000313" key="5">
    <source>
        <dbReference type="EMBL" id="KIY60529.1"/>
    </source>
</evidence>
<keyword evidence="2" id="KW-0158">Chromosome</keyword>
<protein>
    <submittedName>
        <fullName evidence="5">Uncharacterized protein</fullName>
    </submittedName>
</protein>
<dbReference type="GO" id="GO:0003677">
    <property type="term" value="F:DNA binding"/>
    <property type="evidence" value="ECO:0007669"/>
    <property type="project" value="InterPro"/>
</dbReference>
<name>A0A0D7ARR7_9AGAR</name>
<keyword evidence="3" id="KW-0544">Nucleosome core</keyword>
<dbReference type="PROSITE" id="PS00322">
    <property type="entry name" value="HISTONE_H3_1"/>
    <property type="match status" value="1"/>
</dbReference>
<dbReference type="EMBL" id="KN881575">
    <property type="protein sequence ID" value="KIY60529.1"/>
    <property type="molecule type" value="Genomic_DNA"/>
</dbReference>
<accession>A0A0D7ARR7</accession>
<evidence type="ECO:0000256" key="1">
    <source>
        <dbReference type="ARBA" id="ARBA00004286"/>
    </source>
</evidence>
<keyword evidence="3" id="KW-0238">DNA-binding</keyword>
<proteinExistence type="predicted"/>
<comment type="subcellular location">
    <subcellularLocation>
        <location evidence="1">Chromosome</location>
    </subcellularLocation>
</comment>
<keyword evidence="6" id="KW-1185">Reference proteome</keyword>
<evidence type="ECO:0000256" key="3">
    <source>
        <dbReference type="ARBA" id="ARBA00023269"/>
    </source>
</evidence>
<sequence>MKEPKTCNRMSTGGKAPRKHLDYPEKSINTLQGQSQPSFRQKISYECISEPLGASSSHSPEMIYALLSQSSCNGSCILKTYERYTVTLTAYDQPISLTFAQRVLLARAWKDSIELKARGGSEREYTSILEEAIVMTDFVLPRPPMALNRGKKSCETLQVYST</sequence>
<organism evidence="5 6">
    <name type="scientific">Cylindrobasidium torrendii FP15055 ss-10</name>
    <dbReference type="NCBI Taxonomy" id="1314674"/>
    <lineage>
        <taxon>Eukaryota</taxon>
        <taxon>Fungi</taxon>
        <taxon>Dikarya</taxon>
        <taxon>Basidiomycota</taxon>
        <taxon>Agaricomycotina</taxon>
        <taxon>Agaricomycetes</taxon>
        <taxon>Agaricomycetidae</taxon>
        <taxon>Agaricales</taxon>
        <taxon>Marasmiineae</taxon>
        <taxon>Physalacriaceae</taxon>
        <taxon>Cylindrobasidium</taxon>
    </lineage>
</organism>
<dbReference type="Proteomes" id="UP000054007">
    <property type="component" value="Unassembled WGS sequence"/>
</dbReference>
<evidence type="ECO:0000256" key="2">
    <source>
        <dbReference type="ARBA" id="ARBA00022454"/>
    </source>
</evidence>